<dbReference type="AlphaFoldDB" id="A0A371EY33"/>
<protein>
    <submittedName>
        <fullName evidence="1">Uncharacterized protein</fullName>
    </submittedName>
</protein>
<comment type="caution">
    <text evidence="1">The sequence shown here is derived from an EMBL/GenBank/DDBJ whole genome shotgun (WGS) entry which is preliminary data.</text>
</comment>
<organism evidence="1 2">
    <name type="scientific">Mucuna pruriens</name>
    <name type="common">Velvet bean</name>
    <name type="synonym">Dolichos pruriens</name>
    <dbReference type="NCBI Taxonomy" id="157652"/>
    <lineage>
        <taxon>Eukaryota</taxon>
        <taxon>Viridiplantae</taxon>
        <taxon>Streptophyta</taxon>
        <taxon>Embryophyta</taxon>
        <taxon>Tracheophyta</taxon>
        <taxon>Spermatophyta</taxon>
        <taxon>Magnoliopsida</taxon>
        <taxon>eudicotyledons</taxon>
        <taxon>Gunneridae</taxon>
        <taxon>Pentapetalae</taxon>
        <taxon>rosids</taxon>
        <taxon>fabids</taxon>
        <taxon>Fabales</taxon>
        <taxon>Fabaceae</taxon>
        <taxon>Papilionoideae</taxon>
        <taxon>50 kb inversion clade</taxon>
        <taxon>NPAAA clade</taxon>
        <taxon>indigoferoid/millettioid clade</taxon>
        <taxon>Phaseoleae</taxon>
        <taxon>Mucuna</taxon>
    </lineage>
</organism>
<dbReference type="OrthoDB" id="1937476at2759"/>
<dbReference type="Proteomes" id="UP000257109">
    <property type="component" value="Unassembled WGS sequence"/>
</dbReference>
<keyword evidence="2" id="KW-1185">Reference proteome</keyword>
<feature type="non-terminal residue" evidence="1">
    <location>
        <position position="1"/>
    </location>
</feature>
<name>A0A371EY33_MUCPR</name>
<accession>A0A371EY33</accession>
<evidence type="ECO:0000313" key="1">
    <source>
        <dbReference type="EMBL" id="RDX70948.1"/>
    </source>
</evidence>
<gene>
    <name evidence="1" type="ORF">CR513_49753</name>
</gene>
<sequence>MTVQADTTRPHDPVISFLDDDYDDMILIKQGNSANVLYCTTFQKLGLPKLSLEECSSTLINFVEKKYPVVDWVGTVRAYQRVTHQCYGDSLKDRCRGKDR</sequence>
<evidence type="ECO:0000313" key="2">
    <source>
        <dbReference type="Proteomes" id="UP000257109"/>
    </source>
</evidence>
<reference evidence="1" key="1">
    <citation type="submission" date="2018-05" db="EMBL/GenBank/DDBJ databases">
        <title>Draft genome of Mucuna pruriens seed.</title>
        <authorList>
            <person name="Nnadi N.E."/>
            <person name="Vos R."/>
            <person name="Hasami M.H."/>
            <person name="Devisetty U.K."/>
            <person name="Aguiy J.C."/>
        </authorList>
    </citation>
    <scope>NUCLEOTIDE SEQUENCE [LARGE SCALE GENOMIC DNA]</scope>
    <source>
        <strain evidence="1">JCA_2017</strain>
    </source>
</reference>
<feature type="non-terminal residue" evidence="1">
    <location>
        <position position="100"/>
    </location>
</feature>
<proteinExistence type="predicted"/>
<dbReference type="EMBL" id="QJKJ01011521">
    <property type="protein sequence ID" value="RDX70948.1"/>
    <property type="molecule type" value="Genomic_DNA"/>
</dbReference>